<name>A0A6A1VR46_9ROSI</name>
<dbReference type="InterPro" id="IPR016461">
    <property type="entry name" value="COMT-like"/>
</dbReference>
<dbReference type="PROSITE" id="PS51683">
    <property type="entry name" value="SAM_OMT_II"/>
    <property type="match status" value="1"/>
</dbReference>
<keyword evidence="6" id="KW-1185">Reference proteome</keyword>
<dbReference type="Gene3D" id="3.40.50.150">
    <property type="entry name" value="Vaccinia Virus protein VP39"/>
    <property type="match status" value="1"/>
</dbReference>
<gene>
    <name evidence="5" type="ORF">CJ030_MR4G010567</name>
</gene>
<protein>
    <submittedName>
        <fullName evidence="5">Isoflavone-7-O-methyltransferase 9</fullName>
    </submittedName>
</protein>
<evidence type="ECO:0000313" key="6">
    <source>
        <dbReference type="Proteomes" id="UP000516437"/>
    </source>
</evidence>
<evidence type="ECO:0000256" key="2">
    <source>
        <dbReference type="ARBA" id="ARBA00022679"/>
    </source>
</evidence>
<keyword evidence="1 5" id="KW-0489">Methyltransferase</keyword>
<dbReference type="GO" id="GO:0008171">
    <property type="term" value="F:O-methyltransferase activity"/>
    <property type="evidence" value="ECO:0007669"/>
    <property type="project" value="InterPro"/>
</dbReference>
<evidence type="ECO:0000259" key="4">
    <source>
        <dbReference type="Pfam" id="PF00891"/>
    </source>
</evidence>
<comment type="caution">
    <text evidence="5">The sequence shown here is derived from an EMBL/GenBank/DDBJ whole genome shotgun (WGS) entry which is preliminary data.</text>
</comment>
<dbReference type="InterPro" id="IPR029063">
    <property type="entry name" value="SAM-dependent_MTases_sf"/>
</dbReference>
<dbReference type="Pfam" id="PF00891">
    <property type="entry name" value="Methyltransf_2"/>
    <property type="match status" value="1"/>
</dbReference>
<sequence length="89" mass="9695">MASDSGMMNLVVRDCKPVFKGLDTLIDVGGGTETCARIISKAFPHLKCRVFDLPLVVKLFFSSSLNLDYVAGEMFQSIPPADAILLKQC</sequence>
<feature type="domain" description="O-methyltransferase C-terminal" evidence="4">
    <location>
        <begin position="8"/>
        <end position="88"/>
    </location>
</feature>
<reference evidence="5 6" key="1">
    <citation type="journal article" date="2019" name="Plant Biotechnol. J.">
        <title>The red bayberry genome and genetic basis of sex determination.</title>
        <authorList>
            <person name="Jia H.M."/>
            <person name="Jia H.J."/>
            <person name="Cai Q.L."/>
            <person name="Wang Y."/>
            <person name="Zhao H.B."/>
            <person name="Yang W.F."/>
            <person name="Wang G.Y."/>
            <person name="Li Y.H."/>
            <person name="Zhan D.L."/>
            <person name="Shen Y.T."/>
            <person name="Niu Q.F."/>
            <person name="Chang L."/>
            <person name="Qiu J."/>
            <person name="Zhao L."/>
            <person name="Xie H.B."/>
            <person name="Fu W.Y."/>
            <person name="Jin J."/>
            <person name="Li X.W."/>
            <person name="Jiao Y."/>
            <person name="Zhou C.C."/>
            <person name="Tu T."/>
            <person name="Chai C.Y."/>
            <person name="Gao J.L."/>
            <person name="Fan L.J."/>
            <person name="van de Weg E."/>
            <person name="Wang J.Y."/>
            <person name="Gao Z.S."/>
        </authorList>
    </citation>
    <scope>NUCLEOTIDE SEQUENCE [LARGE SCALE GENOMIC DNA]</scope>
    <source>
        <tissue evidence="5">Leaves</tissue>
    </source>
</reference>
<evidence type="ECO:0000313" key="5">
    <source>
        <dbReference type="EMBL" id="KAB1215422.1"/>
    </source>
</evidence>
<dbReference type="Proteomes" id="UP000516437">
    <property type="component" value="Chromosome 4"/>
</dbReference>
<keyword evidence="3" id="KW-0949">S-adenosyl-L-methionine</keyword>
<evidence type="ECO:0000256" key="3">
    <source>
        <dbReference type="ARBA" id="ARBA00022691"/>
    </source>
</evidence>
<dbReference type="OrthoDB" id="2410195at2759"/>
<dbReference type="PANTHER" id="PTHR11746">
    <property type="entry name" value="O-METHYLTRANSFERASE"/>
    <property type="match status" value="1"/>
</dbReference>
<organism evidence="5 6">
    <name type="scientific">Morella rubra</name>
    <name type="common">Chinese bayberry</name>
    <dbReference type="NCBI Taxonomy" id="262757"/>
    <lineage>
        <taxon>Eukaryota</taxon>
        <taxon>Viridiplantae</taxon>
        <taxon>Streptophyta</taxon>
        <taxon>Embryophyta</taxon>
        <taxon>Tracheophyta</taxon>
        <taxon>Spermatophyta</taxon>
        <taxon>Magnoliopsida</taxon>
        <taxon>eudicotyledons</taxon>
        <taxon>Gunneridae</taxon>
        <taxon>Pentapetalae</taxon>
        <taxon>rosids</taxon>
        <taxon>fabids</taxon>
        <taxon>Fagales</taxon>
        <taxon>Myricaceae</taxon>
        <taxon>Morella</taxon>
    </lineage>
</organism>
<evidence type="ECO:0000256" key="1">
    <source>
        <dbReference type="ARBA" id="ARBA00022603"/>
    </source>
</evidence>
<keyword evidence="2 5" id="KW-0808">Transferase</keyword>
<dbReference type="SUPFAM" id="SSF53335">
    <property type="entry name" value="S-adenosyl-L-methionine-dependent methyltransferases"/>
    <property type="match status" value="1"/>
</dbReference>
<dbReference type="AlphaFoldDB" id="A0A6A1VR46"/>
<dbReference type="EMBL" id="RXIC02000022">
    <property type="protein sequence ID" value="KAB1215422.1"/>
    <property type="molecule type" value="Genomic_DNA"/>
</dbReference>
<proteinExistence type="predicted"/>
<accession>A0A6A1VR46</accession>
<dbReference type="GO" id="GO:0032259">
    <property type="term" value="P:methylation"/>
    <property type="evidence" value="ECO:0007669"/>
    <property type="project" value="UniProtKB-KW"/>
</dbReference>
<dbReference type="InterPro" id="IPR001077">
    <property type="entry name" value="COMT_C"/>
</dbReference>